<keyword evidence="4" id="KW-1185">Reference proteome</keyword>
<protein>
    <submittedName>
        <fullName evidence="3">Uncharacterized protein</fullName>
    </submittedName>
</protein>
<feature type="signal peptide" evidence="2">
    <location>
        <begin position="1"/>
        <end position="23"/>
    </location>
</feature>
<proteinExistence type="predicted"/>
<organism evidence="3 4">
    <name type="scientific">Sphingomonas parva</name>
    <dbReference type="NCBI Taxonomy" id="2555898"/>
    <lineage>
        <taxon>Bacteria</taxon>
        <taxon>Pseudomonadati</taxon>
        <taxon>Pseudomonadota</taxon>
        <taxon>Alphaproteobacteria</taxon>
        <taxon>Sphingomonadales</taxon>
        <taxon>Sphingomonadaceae</taxon>
        <taxon>Sphingomonas</taxon>
    </lineage>
</organism>
<keyword evidence="2" id="KW-0732">Signal</keyword>
<accession>A0A4Y8ZQZ4</accession>
<sequence>MRMSLKVLVPIALAAAAAGPAAAQDHRASIPGKADGRSWRLFKEDGEAAAFVALIGRNGDVARLATMLILREPDEEDGVAYDAYSEALAVHCPTRRLREEHHETALDGTRNPPPLIRLPFDPADTDPRSFNEEAPPSGSGRDVLVSVACGERALSQAPVTNPYQWARARFRKAGARP</sequence>
<evidence type="ECO:0000256" key="2">
    <source>
        <dbReference type="SAM" id="SignalP"/>
    </source>
</evidence>
<dbReference type="Proteomes" id="UP000298213">
    <property type="component" value="Unassembled WGS sequence"/>
</dbReference>
<feature type="chain" id="PRO_5021352307" evidence="2">
    <location>
        <begin position="24"/>
        <end position="177"/>
    </location>
</feature>
<dbReference type="RefSeq" id="WP_135087731.1">
    <property type="nucleotide sequence ID" value="NZ_SPDV01000027.1"/>
</dbReference>
<dbReference type="AlphaFoldDB" id="A0A4Y8ZQZ4"/>
<feature type="region of interest" description="Disordered" evidence="1">
    <location>
        <begin position="101"/>
        <end position="142"/>
    </location>
</feature>
<evidence type="ECO:0000313" key="4">
    <source>
        <dbReference type="Proteomes" id="UP000298213"/>
    </source>
</evidence>
<evidence type="ECO:0000313" key="3">
    <source>
        <dbReference type="EMBL" id="TFI57702.1"/>
    </source>
</evidence>
<evidence type="ECO:0000256" key="1">
    <source>
        <dbReference type="SAM" id="MobiDB-lite"/>
    </source>
</evidence>
<gene>
    <name evidence="3" type="ORF">E2493_13725</name>
</gene>
<reference evidence="3 4" key="1">
    <citation type="submission" date="2019-03" db="EMBL/GenBank/DDBJ databases">
        <title>Genome sequence of Sphingomonas sp. 17J27-24.</title>
        <authorList>
            <person name="Kim M."/>
            <person name="Maeng S."/>
            <person name="Sathiyaraj S."/>
        </authorList>
    </citation>
    <scope>NUCLEOTIDE SEQUENCE [LARGE SCALE GENOMIC DNA]</scope>
    <source>
        <strain evidence="3 4">17J27-24</strain>
    </source>
</reference>
<comment type="caution">
    <text evidence="3">The sequence shown here is derived from an EMBL/GenBank/DDBJ whole genome shotgun (WGS) entry which is preliminary data.</text>
</comment>
<dbReference type="EMBL" id="SPDV01000027">
    <property type="protein sequence ID" value="TFI57702.1"/>
    <property type="molecule type" value="Genomic_DNA"/>
</dbReference>
<dbReference type="OrthoDB" id="4909260at2"/>
<name>A0A4Y8ZQZ4_9SPHN</name>